<reference evidence="1 2" key="1">
    <citation type="journal article" date="2012" name="Nat. Biotechnol.">
        <title>Draft genome sequence of pigeonpea (Cajanus cajan), an orphan legume crop of resource-poor farmers.</title>
        <authorList>
            <person name="Varshney R.K."/>
            <person name="Chen W."/>
            <person name="Li Y."/>
            <person name="Bharti A.K."/>
            <person name="Saxena R.K."/>
            <person name="Schlueter J.A."/>
            <person name="Donoghue M.T."/>
            <person name="Azam S."/>
            <person name="Fan G."/>
            <person name="Whaley A.M."/>
            <person name="Farmer A.D."/>
            <person name="Sheridan J."/>
            <person name="Iwata A."/>
            <person name="Tuteja R."/>
            <person name="Penmetsa R.V."/>
            <person name="Wu W."/>
            <person name="Upadhyaya H.D."/>
            <person name="Yang S.P."/>
            <person name="Shah T."/>
            <person name="Saxena K.B."/>
            <person name="Michael T."/>
            <person name="McCombie W.R."/>
            <person name="Yang B."/>
            <person name="Zhang G."/>
            <person name="Yang H."/>
            <person name="Wang J."/>
            <person name="Spillane C."/>
            <person name="Cook D.R."/>
            <person name="May G.D."/>
            <person name="Xu X."/>
            <person name="Jackson S.A."/>
        </authorList>
    </citation>
    <scope>NUCLEOTIDE SEQUENCE [LARGE SCALE GENOMIC DNA]</scope>
    <source>
        <strain evidence="2">cv. Asha</strain>
    </source>
</reference>
<dbReference type="CDD" id="cd00303">
    <property type="entry name" value="retropepsin_like"/>
    <property type="match status" value="1"/>
</dbReference>
<name>A0A151TF92_CAJCA</name>
<dbReference type="AlphaFoldDB" id="A0A151TF92"/>
<evidence type="ECO:0000313" key="1">
    <source>
        <dbReference type="EMBL" id="KYP65721.1"/>
    </source>
</evidence>
<dbReference type="Proteomes" id="UP000075243">
    <property type="component" value="Chromosome 6"/>
</dbReference>
<evidence type="ECO:0000313" key="2">
    <source>
        <dbReference type="Proteomes" id="UP000075243"/>
    </source>
</evidence>
<protein>
    <submittedName>
        <fullName evidence="1">Uncharacterized protein</fullName>
    </submittedName>
</protein>
<gene>
    <name evidence="1" type="ORF">KK1_011983</name>
</gene>
<sequence length="156" mass="16901">MGSPSPKTLRFQGSIASITVTILVDTSSSHNILQPHLANHLNLPINPISPFQVMVGNGDTIQCTGFCPHVDLTIQSHKFTIPCYLLSIAGADLVLGIAWLQTLGSIVSNFSVPCMTFTHDHTLITLLESTNLPPTQLPTHNFSTSYTMMPLPPYTS</sequence>
<dbReference type="SUPFAM" id="SSF50630">
    <property type="entry name" value="Acid proteases"/>
    <property type="match status" value="1"/>
</dbReference>
<dbReference type="EMBL" id="CM003608">
    <property type="protein sequence ID" value="KYP65721.1"/>
    <property type="molecule type" value="Genomic_DNA"/>
</dbReference>
<organism evidence="1 2">
    <name type="scientific">Cajanus cajan</name>
    <name type="common">Pigeon pea</name>
    <name type="synonym">Cajanus indicus</name>
    <dbReference type="NCBI Taxonomy" id="3821"/>
    <lineage>
        <taxon>Eukaryota</taxon>
        <taxon>Viridiplantae</taxon>
        <taxon>Streptophyta</taxon>
        <taxon>Embryophyta</taxon>
        <taxon>Tracheophyta</taxon>
        <taxon>Spermatophyta</taxon>
        <taxon>Magnoliopsida</taxon>
        <taxon>eudicotyledons</taxon>
        <taxon>Gunneridae</taxon>
        <taxon>Pentapetalae</taxon>
        <taxon>rosids</taxon>
        <taxon>fabids</taxon>
        <taxon>Fabales</taxon>
        <taxon>Fabaceae</taxon>
        <taxon>Papilionoideae</taxon>
        <taxon>50 kb inversion clade</taxon>
        <taxon>NPAAA clade</taxon>
        <taxon>indigoferoid/millettioid clade</taxon>
        <taxon>Phaseoleae</taxon>
        <taxon>Cajanus</taxon>
    </lineage>
</organism>
<keyword evidence="2" id="KW-1185">Reference proteome</keyword>
<dbReference type="Pfam" id="PF08284">
    <property type="entry name" value="RVP_2"/>
    <property type="match status" value="1"/>
</dbReference>
<dbReference type="Gene3D" id="2.40.70.10">
    <property type="entry name" value="Acid Proteases"/>
    <property type="match status" value="1"/>
</dbReference>
<proteinExistence type="predicted"/>
<dbReference type="OMA" id="IFMAISE"/>
<accession>A0A151TF92</accession>
<dbReference type="InterPro" id="IPR021109">
    <property type="entry name" value="Peptidase_aspartic_dom_sf"/>
</dbReference>
<dbReference type="Gramene" id="C.cajan_11633.t">
    <property type="protein sequence ID" value="C.cajan_11633.t.cds1"/>
    <property type="gene ID" value="C.cajan_11633"/>
</dbReference>